<dbReference type="Pfam" id="PF13350">
    <property type="entry name" value="Y_phosphatase3"/>
    <property type="match status" value="1"/>
</dbReference>
<feature type="domain" description="Tyrosine specific protein phosphatases" evidence="1">
    <location>
        <begin position="148"/>
        <end position="217"/>
    </location>
</feature>
<dbReference type="PANTHER" id="PTHR31126">
    <property type="entry name" value="TYROSINE-PROTEIN PHOSPHATASE"/>
    <property type="match status" value="1"/>
</dbReference>
<evidence type="ECO:0000259" key="1">
    <source>
        <dbReference type="PROSITE" id="PS50056"/>
    </source>
</evidence>
<dbReference type="InterPro" id="IPR026893">
    <property type="entry name" value="Tyr/Ser_Pase_IphP-type"/>
</dbReference>
<dbReference type="Gene3D" id="3.90.190.10">
    <property type="entry name" value="Protein tyrosine phosphatase superfamily"/>
    <property type="match status" value="1"/>
</dbReference>
<gene>
    <name evidence="2" type="ORF">NUU61_003058</name>
</gene>
<organism evidence="2 3">
    <name type="scientific">Penicillium alfredii</name>
    <dbReference type="NCBI Taxonomy" id="1506179"/>
    <lineage>
        <taxon>Eukaryota</taxon>
        <taxon>Fungi</taxon>
        <taxon>Dikarya</taxon>
        <taxon>Ascomycota</taxon>
        <taxon>Pezizomycotina</taxon>
        <taxon>Eurotiomycetes</taxon>
        <taxon>Eurotiomycetidae</taxon>
        <taxon>Eurotiales</taxon>
        <taxon>Aspergillaceae</taxon>
        <taxon>Penicillium</taxon>
    </lineage>
</organism>
<dbReference type="InterPro" id="IPR016130">
    <property type="entry name" value="Tyr_Pase_AS"/>
</dbReference>
<keyword evidence="3" id="KW-1185">Reference proteome</keyword>
<dbReference type="OrthoDB" id="449382at2759"/>
<name>A0A9W9FSM9_9EURO</name>
<dbReference type="GO" id="GO:0004721">
    <property type="term" value="F:phosphoprotein phosphatase activity"/>
    <property type="evidence" value="ECO:0007669"/>
    <property type="project" value="InterPro"/>
</dbReference>
<evidence type="ECO:0000313" key="2">
    <source>
        <dbReference type="EMBL" id="KAJ5105711.1"/>
    </source>
</evidence>
<reference evidence="2" key="2">
    <citation type="journal article" date="2023" name="IMA Fungus">
        <title>Comparative genomic study of the Penicillium genus elucidates a diverse pangenome and 15 lateral gene transfer events.</title>
        <authorList>
            <person name="Petersen C."/>
            <person name="Sorensen T."/>
            <person name="Nielsen M.R."/>
            <person name="Sondergaard T.E."/>
            <person name="Sorensen J.L."/>
            <person name="Fitzpatrick D.A."/>
            <person name="Frisvad J.C."/>
            <person name="Nielsen K.L."/>
        </authorList>
    </citation>
    <scope>NUCLEOTIDE SEQUENCE</scope>
    <source>
        <strain evidence="2">IBT 34128</strain>
    </source>
</reference>
<evidence type="ECO:0000313" key="3">
    <source>
        <dbReference type="Proteomes" id="UP001141434"/>
    </source>
</evidence>
<sequence length="279" mass="30617">MINPDNLRTVLNTDIRTPIPEATVSKIISLPPFVPVPGVTNFRDLSHDSNHVRPGYVYRSGNMSDITDVGKAVLVDQLEITTIFDLRNQGEREHAPSPDIPEIETIWMPYGARPASLSLREFAGEEKGTTGFVKMYTGILNAATPALTQVFTHIRDRPDDPFVFHCSAGKDRTGVLAALILLLVGRPHDEIISDYILTRVALESTRENLTHALALHVGSDHLSPEAVGMLELCGVRAHAMAAFLKTFESMYDGGIEGFLTGKLEFSASDIQTMHQNLVA</sequence>
<dbReference type="PROSITE" id="PS00383">
    <property type="entry name" value="TYR_PHOSPHATASE_1"/>
    <property type="match status" value="1"/>
</dbReference>
<dbReference type="GeneID" id="81392808"/>
<proteinExistence type="predicted"/>
<dbReference type="InterPro" id="IPR000387">
    <property type="entry name" value="Tyr_Pase_dom"/>
</dbReference>
<dbReference type="SUPFAM" id="SSF52799">
    <property type="entry name" value="(Phosphotyrosine protein) phosphatases II"/>
    <property type="match status" value="1"/>
</dbReference>
<dbReference type="PANTHER" id="PTHR31126:SF73">
    <property type="entry name" value="TYROSINE SPECIFIC PROTEIN PHOSPHATASES DOMAIN-CONTAINING PROTEIN"/>
    <property type="match status" value="1"/>
</dbReference>
<dbReference type="EMBL" id="JAPMSZ010000004">
    <property type="protein sequence ID" value="KAJ5105711.1"/>
    <property type="molecule type" value="Genomic_DNA"/>
</dbReference>
<dbReference type="PROSITE" id="PS50056">
    <property type="entry name" value="TYR_PHOSPHATASE_2"/>
    <property type="match status" value="1"/>
</dbReference>
<dbReference type="InterPro" id="IPR029021">
    <property type="entry name" value="Prot-tyrosine_phosphatase-like"/>
</dbReference>
<comment type="caution">
    <text evidence="2">The sequence shown here is derived from an EMBL/GenBank/DDBJ whole genome shotgun (WGS) entry which is preliminary data.</text>
</comment>
<accession>A0A9W9FSM9</accession>
<dbReference type="Proteomes" id="UP001141434">
    <property type="component" value="Unassembled WGS sequence"/>
</dbReference>
<protein>
    <recommendedName>
        <fullName evidence="1">Tyrosine specific protein phosphatases domain-containing protein</fullName>
    </recommendedName>
</protein>
<dbReference type="AlphaFoldDB" id="A0A9W9FSM9"/>
<reference evidence="2" key="1">
    <citation type="submission" date="2022-11" db="EMBL/GenBank/DDBJ databases">
        <authorList>
            <person name="Petersen C."/>
        </authorList>
    </citation>
    <scope>NUCLEOTIDE SEQUENCE</scope>
    <source>
        <strain evidence="2">IBT 34128</strain>
    </source>
</reference>
<dbReference type="RefSeq" id="XP_056514707.1">
    <property type="nucleotide sequence ID" value="XM_056653640.1"/>
</dbReference>